<sequence>MDFMILRAEFELGWLASQQPEFGGQNMPLRWATPCSSLRPFFVCSSVSPKLAPNDPHDTTCKLAPRGSRDLDLFGSHRTSEYCRDF</sequence>
<organism evidence="1 2">
    <name type="scientific">Chelativorans intermedius</name>
    <dbReference type="NCBI Taxonomy" id="515947"/>
    <lineage>
        <taxon>Bacteria</taxon>
        <taxon>Pseudomonadati</taxon>
        <taxon>Pseudomonadota</taxon>
        <taxon>Alphaproteobacteria</taxon>
        <taxon>Hyphomicrobiales</taxon>
        <taxon>Phyllobacteriaceae</taxon>
        <taxon>Chelativorans</taxon>
    </lineage>
</organism>
<keyword evidence="2" id="KW-1185">Reference proteome</keyword>
<dbReference type="Proteomes" id="UP001589755">
    <property type="component" value="Unassembled WGS sequence"/>
</dbReference>
<dbReference type="RefSeq" id="WP_261522492.1">
    <property type="nucleotide sequence ID" value="NZ_JAODNW010000029.1"/>
</dbReference>
<accession>A0ABV6DB98</accession>
<gene>
    <name evidence="1" type="ORF">ACFFJ2_15890</name>
</gene>
<name>A0ABV6DB98_9HYPH</name>
<evidence type="ECO:0000313" key="2">
    <source>
        <dbReference type="Proteomes" id="UP001589755"/>
    </source>
</evidence>
<reference evidence="1 2" key="1">
    <citation type="submission" date="2024-09" db="EMBL/GenBank/DDBJ databases">
        <authorList>
            <person name="Sun Q."/>
            <person name="Mori K."/>
        </authorList>
    </citation>
    <scope>NUCLEOTIDE SEQUENCE [LARGE SCALE GENOMIC DNA]</scope>
    <source>
        <strain evidence="1 2">CCM 8543</strain>
    </source>
</reference>
<evidence type="ECO:0000313" key="1">
    <source>
        <dbReference type="EMBL" id="MFC0209885.1"/>
    </source>
</evidence>
<comment type="caution">
    <text evidence="1">The sequence shown here is derived from an EMBL/GenBank/DDBJ whole genome shotgun (WGS) entry which is preliminary data.</text>
</comment>
<protein>
    <submittedName>
        <fullName evidence="1">Uncharacterized protein</fullName>
    </submittedName>
</protein>
<dbReference type="EMBL" id="JBHLXD010000032">
    <property type="protein sequence ID" value="MFC0209885.1"/>
    <property type="molecule type" value="Genomic_DNA"/>
</dbReference>
<proteinExistence type="predicted"/>